<dbReference type="AlphaFoldDB" id="A0A3D8I8A5"/>
<reference evidence="2 3" key="1">
    <citation type="submission" date="2018-04" db="EMBL/GenBank/DDBJ databases">
        <title>Novel Campyloabacter and Helicobacter Species and Strains.</title>
        <authorList>
            <person name="Mannion A.J."/>
            <person name="Shen Z."/>
            <person name="Fox J.G."/>
        </authorList>
    </citation>
    <scope>NUCLEOTIDE SEQUENCE [LARGE SCALE GENOMIC DNA]</scope>
    <source>
        <strain evidence="2 3">MIT 17-337</strain>
    </source>
</reference>
<name>A0A3D8I8A5_9HELI</name>
<evidence type="ECO:0000256" key="1">
    <source>
        <dbReference type="SAM" id="Phobius"/>
    </source>
</evidence>
<dbReference type="EMBL" id="NXLQ01000056">
    <property type="protein sequence ID" value="RDU61389.1"/>
    <property type="molecule type" value="Genomic_DNA"/>
</dbReference>
<proteinExistence type="predicted"/>
<comment type="caution">
    <text evidence="2">The sequence shown here is derived from an EMBL/GenBank/DDBJ whole genome shotgun (WGS) entry which is preliminary data.</text>
</comment>
<keyword evidence="1" id="KW-1133">Transmembrane helix</keyword>
<sequence length="222" mass="26179">MSEKQLNNIESKKLDSNDDEIIWELQYKKTPLLTLWIIVLWSFRVVVLCGFIWIFYIVIKKLYQSFDKGIWDIVLFGIISLMFMAVAFGYGISIIRTLNTKRIYATSTNLVIERFIGKDIKFEMGSFYFCDFSHTFTAIYADSTTISKFGEEVYSAYSFLDPLRSNNIQELYAMIKPQTQEYLSKIDLGNYDFFKSRHSKISPRFDLDFEKIDELRKLHNAK</sequence>
<evidence type="ECO:0000313" key="3">
    <source>
        <dbReference type="Proteomes" id="UP000256379"/>
    </source>
</evidence>
<gene>
    <name evidence="2" type="ORF">CQA53_10200</name>
</gene>
<keyword evidence="3" id="KW-1185">Reference proteome</keyword>
<feature type="transmembrane region" description="Helical" evidence="1">
    <location>
        <begin position="70"/>
        <end position="92"/>
    </location>
</feature>
<feature type="transmembrane region" description="Helical" evidence="1">
    <location>
        <begin position="33"/>
        <end position="58"/>
    </location>
</feature>
<dbReference type="Proteomes" id="UP000256379">
    <property type="component" value="Unassembled WGS sequence"/>
</dbReference>
<dbReference type="OrthoDB" id="5328201at2"/>
<accession>A0A3D8I8A5</accession>
<keyword evidence="1" id="KW-0812">Transmembrane</keyword>
<evidence type="ECO:0000313" key="2">
    <source>
        <dbReference type="EMBL" id="RDU61389.1"/>
    </source>
</evidence>
<dbReference type="RefSeq" id="WP_115543866.1">
    <property type="nucleotide sequence ID" value="NZ_NXLQ01000056.1"/>
</dbReference>
<evidence type="ECO:0008006" key="4">
    <source>
        <dbReference type="Google" id="ProtNLM"/>
    </source>
</evidence>
<protein>
    <recommendedName>
        <fullName evidence="4">DUF304 domain-containing protein</fullName>
    </recommendedName>
</protein>
<keyword evidence="1" id="KW-0472">Membrane</keyword>
<organism evidence="2 3">
    <name type="scientific">Helicobacter didelphidarum</name>
    <dbReference type="NCBI Taxonomy" id="2040648"/>
    <lineage>
        <taxon>Bacteria</taxon>
        <taxon>Pseudomonadati</taxon>
        <taxon>Campylobacterota</taxon>
        <taxon>Epsilonproteobacteria</taxon>
        <taxon>Campylobacterales</taxon>
        <taxon>Helicobacteraceae</taxon>
        <taxon>Helicobacter</taxon>
    </lineage>
</organism>